<organism evidence="1 2">
    <name type="scientific">Cetraspora pellucida</name>
    <dbReference type="NCBI Taxonomy" id="1433469"/>
    <lineage>
        <taxon>Eukaryota</taxon>
        <taxon>Fungi</taxon>
        <taxon>Fungi incertae sedis</taxon>
        <taxon>Mucoromycota</taxon>
        <taxon>Glomeromycotina</taxon>
        <taxon>Glomeromycetes</taxon>
        <taxon>Diversisporales</taxon>
        <taxon>Gigasporaceae</taxon>
        <taxon>Cetraspora</taxon>
    </lineage>
</organism>
<evidence type="ECO:0000313" key="1">
    <source>
        <dbReference type="EMBL" id="CAG8706485.1"/>
    </source>
</evidence>
<evidence type="ECO:0000313" key="2">
    <source>
        <dbReference type="Proteomes" id="UP000789366"/>
    </source>
</evidence>
<comment type="caution">
    <text evidence="1">The sequence shown here is derived from an EMBL/GenBank/DDBJ whole genome shotgun (WGS) entry which is preliminary data.</text>
</comment>
<accession>A0ACA9PFS7</accession>
<feature type="non-terminal residue" evidence="1">
    <location>
        <position position="336"/>
    </location>
</feature>
<protein>
    <submittedName>
        <fullName evidence="1">10678_t:CDS:1</fullName>
    </submittedName>
</protein>
<proteinExistence type="predicted"/>
<reference evidence="1" key="1">
    <citation type="submission" date="2021-06" db="EMBL/GenBank/DDBJ databases">
        <authorList>
            <person name="Kallberg Y."/>
            <person name="Tangrot J."/>
            <person name="Rosling A."/>
        </authorList>
    </citation>
    <scope>NUCLEOTIDE SEQUENCE</scope>
    <source>
        <strain evidence="1">28 12/20/2015</strain>
    </source>
</reference>
<gene>
    <name evidence="1" type="ORF">SPELUC_LOCUS11557</name>
</gene>
<dbReference type="EMBL" id="CAJVPW010024852">
    <property type="protein sequence ID" value="CAG8706485.1"/>
    <property type="molecule type" value="Genomic_DNA"/>
</dbReference>
<dbReference type="Proteomes" id="UP000789366">
    <property type="component" value="Unassembled WGS sequence"/>
</dbReference>
<keyword evidence="2" id="KW-1185">Reference proteome</keyword>
<sequence>MSYYNMDSNLISTPTFDESLSLIIRSSRLNLFIIFFPFAIISFASLLNFSIDEICKRKGGVVGRLLAAGFGNVVEMIISICALIHGEIEIVQTSLLGSIISNLLFVLGMCIFVGGCCYGDQIFNEVAAQTNSSLMTLSCVSLIIPVAFNSLFSNSSNNFIEISTEILYFSRGTSILLLIVYLFYLYFYLLTHSHLFDENNDNDLEQPMVVSLSFIHSIGLLVVVTVCIAISSECLVSSIEGTVKSLNISKIFIGVIIIPIVSNAVEHYTAVVAALRNNMNLAISISVGSSMQIALSVIPILVMIGWIIGQPMNFSFGTFGAISLIISVLLTDYVIR</sequence>
<name>A0ACA9PFS7_9GLOM</name>